<feature type="domain" description="Peptidase S26" evidence="11">
    <location>
        <begin position="115"/>
        <end position="156"/>
    </location>
</feature>
<dbReference type="InterPro" id="IPR019533">
    <property type="entry name" value="Peptidase_S26"/>
</dbReference>
<protein>
    <recommendedName>
        <fullName evidence="10">Mitochondrial inner membrane protease subunit</fullName>
        <ecNumber evidence="10">3.4.21.-</ecNumber>
    </recommendedName>
</protein>
<keyword evidence="4" id="KW-0812">Transmembrane</keyword>
<dbReference type="CDD" id="cd06530">
    <property type="entry name" value="S26_SPase_I"/>
    <property type="match status" value="1"/>
</dbReference>
<dbReference type="PANTHER" id="PTHR46041">
    <property type="entry name" value="MITOCHONDRIAL INNER MEMBRANE PROTEASE SUBUNIT 2"/>
    <property type="match status" value="1"/>
</dbReference>
<dbReference type="InterPro" id="IPR019758">
    <property type="entry name" value="Pept_S26A_signal_pept_1_CS"/>
</dbReference>
<evidence type="ECO:0000313" key="12">
    <source>
        <dbReference type="EMBL" id="CAK7920939.1"/>
    </source>
</evidence>
<dbReference type="GO" id="GO:0008233">
    <property type="term" value="F:peptidase activity"/>
    <property type="evidence" value="ECO:0007669"/>
    <property type="project" value="UniProtKB-KW"/>
</dbReference>
<keyword evidence="8 10" id="KW-0496">Mitochondrion</keyword>
<reference evidence="12 13" key="1">
    <citation type="submission" date="2024-01" db="EMBL/GenBank/DDBJ databases">
        <authorList>
            <consortium name="Genoscope - CEA"/>
            <person name="William W."/>
        </authorList>
    </citation>
    <scope>NUCLEOTIDE SEQUENCE [LARGE SCALE GENOMIC DNA]</scope>
    <source>
        <strain evidence="12 13">29B2s-10</strain>
    </source>
</reference>
<evidence type="ECO:0000256" key="9">
    <source>
        <dbReference type="ARBA" id="ARBA00023136"/>
    </source>
</evidence>
<name>A0ABP0EJZ8_9ASCO</name>
<evidence type="ECO:0000256" key="5">
    <source>
        <dbReference type="ARBA" id="ARBA00022792"/>
    </source>
</evidence>
<dbReference type="NCBIfam" id="TIGR02227">
    <property type="entry name" value="sigpep_I_bact"/>
    <property type="match status" value="1"/>
</dbReference>
<dbReference type="EC" id="3.4.21.-" evidence="10"/>
<evidence type="ECO:0000256" key="7">
    <source>
        <dbReference type="ARBA" id="ARBA00022989"/>
    </source>
</evidence>
<dbReference type="InterPro" id="IPR000223">
    <property type="entry name" value="Pept_S26A_signal_pept_1"/>
</dbReference>
<evidence type="ECO:0000256" key="10">
    <source>
        <dbReference type="RuleBase" id="RU362041"/>
    </source>
</evidence>
<evidence type="ECO:0000256" key="2">
    <source>
        <dbReference type="ARBA" id="ARBA00007066"/>
    </source>
</evidence>
<comment type="subcellular location">
    <subcellularLocation>
        <location evidence="1">Mitochondrion inner membrane</location>
        <topology evidence="1">Single-pass membrane protein</topology>
    </subcellularLocation>
</comment>
<dbReference type="InterPro" id="IPR036286">
    <property type="entry name" value="LexA/Signal_pep-like_sf"/>
</dbReference>
<organism evidence="12 13">
    <name type="scientific">[Candida] anglica</name>
    <dbReference type="NCBI Taxonomy" id="148631"/>
    <lineage>
        <taxon>Eukaryota</taxon>
        <taxon>Fungi</taxon>
        <taxon>Dikarya</taxon>
        <taxon>Ascomycota</taxon>
        <taxon>Saccharomycotina</taxon>
        <taxon>Pichiomycetes</taxon>
        <taxon>Debaryomycetaceae</taxon>
        <taxon>Kurtzmaniella</taxon>
    </lineage>
</organism>
<dbReference type="PROSITE" id="PS00761">
    <property type="entry name" value="SPASE_I_3"/>
    <property type="match status" value="1"/>
</dbReference>
<keyword evidence="9" id="KW-0472">Membrane</keyword>
<evidence type="ECO:0000256" key="4">
    <source>
        <dbReference type="ARBA" id="ARBA00022692"/>
    </source>
</evidence>
<evidence type="ECO:0000256" key="8">
    <source>
        <dbReference type="ARBA" id="ARBA00023128"/>
    </source>
</evidence>
<keyword evidence="5 10" id="KW-0999">Mitochondrion inner membrane</keyword>
<keyword evidence="6 10" id="KW-0378">Hydrolase</keyword>
<sequence length="179" mass="19834">MSFFSKLGGFPRSVRTAVITLTWFPVVYTFSNHIYQPCQIKGISMSPTFNPNTSSTTQDVVLVQKFGVKKPGSLSRGDVVMFHSPQDPEKLATKRIVATQGDSIRTHSPPYPRPEARVPRNHLWVEGDNTFHSIDSNTFGPISQGLVTGKVVAVIWPPSRFGADIIHNGEDDRIQDLLA</sequence>
<evidence type="ECO:0000256" key="3">
    <source>
        <dbReference type="ARBA" id="ARBA00022670"/>
    </source>
</evidence>
<evidence type="ECO:0000313" key="13">
    <source>
        <dbReference type="Proteomes" id="UP001497600"/>
    </source>
</evidence>
<keyword evidence="3 10" id="KW-0645">Protease</keyword>
<dbReference type="GO" id="GO:0006508">
    <property type="term" value="P:proteolysis"/>
    <property type="evidence" value="ECO:0007669"/>
    <property type="project" value="UniProtKB-KW"/>
</dbReference>
<dbReference type="PANTHER" id="PTHR46041:SF2">
    <property type="entry name" value="MITOCHONDRIAL INNER MEMBRANE PROTEASE SUBUNIT 2"/>
    <property type="match status" value="1"/>
</dbReference>
<keyword evidence="13" id="KW-1185">Reference proteome</keyword>
<evidence type="ECO:0000259" key="11">
    <source>
        <dbReference type="Pfam" id="PF10502"/>
    </source>
</evidence>
<keyword evidence="7" id="KW-1133">Transmembrane helix</keyword>
<dbReference type="Pfam" id="PF10502">
    <property type="entry name" value="Peptidase_S26"/>
    <property type="match status" value="2"/>
</dbReference>
<dbReference type="InterPro" id="IPR037730">
    <property type="entry name" value="IMP2"/>
</dbReference>
<evidence type="ECO:0000256" key="1">
    <source>
        <dbReference type="ARBA" id="ARBA00004434"/>
    </source>
</evidence>
<dbReference type="SUPFAM" id="SSF51306">
    <property type="entry name" value="LexA/Signal peptidase"/>
    <property type="match status" value="1"/>
</dbReference>
<evidence type="ECO:0000256" key="6">
    <source>
        <dbReference type="ARBA" id="ARBA00022801"/>
    </source>
</evidence>
<dbReference type="Gene3D" id="2.10.109.10">
    <property type="entry name" value="Umud Fragment, subunit A"/>
    <property type="match status" value="1"/>
</dbReference>
<gene>
    <name evidence="12" type="primary">IMP2</name>
    <name evidence="12" type="ORF">CAAN4_H08262</name>
</gene>
<dbReference type="EMBL" id="OZ004260">
    <property type="protein sequence ID" value="CAK7920939.1"/>
    <property type="molecule type" value="Genomic_DNA"/>
</dbReference>
<accession>A0ABP0EJZ8</accession>
<feature type="domain" description="Peptidase S26" evidence="11">
    <location>
        <begin position="16"/>
        <end position="106"/>
    </location>
</feature>
<comment type="similarity">
    <text evidence="2">Belongs to the peptidase S26 family. IMP2 subfamily.</text>
</comment>
<proteinExistence type="inferred from homology"/>
<dbReference type="Proteomes" id="UP001497600">
    <property type="component" value="Chromosome H"/>
</dbReference>
<dbReference type="PRINTS" id="PR00727">
    <property type="entry name" value="LEADERPTASE"/>
</dbReference>